<dbReference type="NCBIfam" id="NF002959">
    <property type="entry name" value="PRK03624.1"/>
    <property type="match status" value="1"/>
</dbReference>
<dbReference type="SUPFAM" id="SSF55729">
    <property type="entry name" value="Acyl-CoA N-acyltransferases (Nat)"/>
    <property type="match status" value="1"/>
</dbReference>
<feature type="domain" description="N-acetyltransferase" evidence="3">
    <location>
        <begin position="3"/>
        <end position="144"/>
    </location>
</feature>
<proteinExistence type="predicted"/>
<evidence type="ECO:0000259" key="3">
    <source>
        <dbReference type="PROSITE" id="PS51186"/>
    </source>
</evidence>
<dbReference type="InterPro" id="IPR050832">
    <property type="entry name" value="Bact_Acetyltransf"/>
</dbReference>
<dbReference type="PROSITE" id="PS51186">
    <property type="entry name" value="GNAT"/>
    <property type="match status" value="1"/>
</dbReference>
<sequence length="150" mass="16882">MTIELRTLVPGEVGDAARLWDACGLTRPWNDAAADARKALDGPASTIIGAFAGPRLIGTAMCGWDGHRGWIYYLGVDADFRRWGIGRKLIGHCEEWLGRFGALKVQLMVRADNADAARFYEAIGYDEDAFRFFYRRITRECHREQQSEAP</sequence>
<evidence type="ECO:0000313" key="5">
    <source>
        <dbReference type="Proteomes" id="UP000290975"/>
    </source>
</evidence>
<dbReference type="PANTHER" id="PTHR43877">
    <property type="entry name" value="AMINOALKYLPHOSPHONATE N-ACETYLTRANSFERASE-RELATED-RELATED"/>
    <property type="match status" value="1"/>
</dbReference>
<dbReference type="EMBL" id="BBQY01000019">
    <property type="protein sequence ID" value="GBH31584.1"/>
    <property type="molecule type" value="Genomic_DNA"/>
</dbReference>
<name>A0A401J4S8_SPHXE</name>
<evidence type="ECO:0000313" key="4">
    <source>
        <dbReference type="EMBL" id="GBH31584.1"/>
    </source>
</evidence>
<protein>
    <recommendedName>
        <fullName evidence="3">N-acetyltransferase domain-containing protein</fullName>
    </recommendedName>
</protein>
<dbReference type="AlphaFoldDB" id="A0A401J4S8"/>
<dbReference type="InterPro" id="IPR000182">
    <property type="entry name" value="GNAT_dom"/>
</dbReference>
<dbReference type="InterPro" id="IPR016181">
    <property type="entry name" value="Acyl_CoA_acyltransferase"/>
</dbReference>
<keyword evidence="5" id="KW-1185">Reference proteome</keyword>
<keyword evidence="2" id="KW-0012">Acyltransferase</keyword>
<gene>
    <name evidence="4" type="ORF">MBESOW_P2841</name>
</gene>
<dbReference type="CDD" id="cd04301">
    <property type="entry name" value="NAT_SF"/>
    <property type="match status" value="1"/>
</dbReference>
<keyword evidence="1" id="KW-0808">Transferase</keyword>
<dbReference type="RefSeq" id="WP_006963504.1">
    <property type="nucleotide sequence ID" value="NZ_BBQY01000019.1"/>
</dbReference>
<dbReference type="Proteomes" id="UP000290975">
    <property type="component" value="Unassembled WGS sequence"/>
</dbReference>
<dbReference type="GO" id="GO:0016747">
    <property type="term" value="F:acyltransferase activity, transferring groups other than amino-acyl groups"/>
    <property type="evidence" value="ECO:0007669"/>
    <property type="project" value="InterPro"/>
</dbReference>
<evidence type="ECO:0000256" key="2">
    <source>
        <dbReference type="ARBA" id="ARBA00023315"/>
    </source>
</evidence>
<accession>A0A401J4S8</accession>
<evidence type="ECO:0000256" key="1">
    <source>
        <dbReference type="ARBA" id="ARBA00022679"/>
    </source>
</evidence>
<reference evidence="4 5" key="1">
    <citation type="submission" date="2014-12" db="EMBL/GenBank/DDBJ databases">
        <title>Whole genome sequencing of Sphingobium xenophagum OW59.</title>
        <authorList>
            <person name="Ohta Y."/>
            <person name="Nishi S."/>
            <person name="Hatada Y."/>
        </authorList>
    </citation>
    <scope>NUCLEOTIDE SEQUENCE [LARGE SCALE GENOMIC DNA]</scope>
    <source>
        <strain evidence="4 5">OW59</strain>
    </source>
</reference>
<dbReference type="Pfam" id="PF00583">
    <property type="entry name" value="Acetyltransf_1"/>
    <property type="match status" value="1"/>
</dbReference>
<comment type="caution">
    <text evidence="4">The sequence shown here is derived from an EMBL/GenBank/DDBJ whole genome shotgun (WGS) entry which is preliminary data.</text>
</comment>
<dbReference type="Gene3D" id="3.40.630.30">
    <property type="match status" value="1"/>
</dbReference>
<organism evidence="4 5">
    <name type="scientific">Sphingobium xenophagum</name>
    <dbReference type="NCBI Taxonomy" id="121428"/>
    <lineage>
        <taxon>Bacteria</taxon>
        <taxon>Pseudomonadati</taxon>
        <taxon>Pseudomonadota</taxon>
        <taxon>Alphaproteobacteria</taxon>
        <taxon>Sphingomonadales</taxon>
        <taxon>Sphingomonadaceae</taxon>
        <taxon>Sphingobium</taxon>
    </lineage>
</organism>